<keyword evidence="1 2" id="KW-0812">Transmembrane</keyword>
<protein>
    <submittedName>
        <fullName evidence="2">Transmembrane protein</fullName>
    </submittedName>
</protein>
<accession>I7LZS7</accession>
<keyword evidence="3" id="KW-1185">Reference proteome</keyword>
<dbReference type="PANTHER" id="PTHR12459">
    <property type="entry name" value="TRANSMEMBRANE PROTEIN 135-RELATED"/>
    <property type="match status" value="1"/>
</dbReference>
<feature type="transmembrane region" description="Helical" evidence="1">
    <location>
        <begin position="70"/>
        <end position="89"/>
    </location>
</feature>
<dbReference type="HOGENOM" id="CLU_069954_0_0_1"/>
<feature type="transmembrane region" description="Helical" evidence="1">
    <location>
        <begin position="109"/>
        <end position="128"/>
    </location>
</feature>
<dbReference type="PANTHER" id="PTHR12459:SF15">
    <property type="entry name" value="TRANSMEMBRANE PROTEIN 135"/>
    <property type="match status" value="1"/>
</dbReference>
<dbReference type="eggNOG" id="KOG1398">
    <property type="taxonomic scope" value="Eukaryota"/>
</dbReference>
<dbReference type="OrthoDB" id="291792at2759"/>
<dbReference type="GeneID" id="7839214"/>
<proteinExistence type="predicted"/>
<name>I7LZS7_TETTS</name>
<dbReference type="AlphaFoldDB" id="I7LZS7"/>
<feature type="transmembrane region" description="Helical" evidence="1">
    <location>
        <begin position="191"/>
        <end position="209"/>
    </location>
</feature>
<reference evidence="3" key="1">
    <citation type="journal article" date="2006" name="PLoS Biol.">
        <title>Macronuclear genome sequence of the ciliate Tetrahymena thermophila, a model eukaryote.</title>
        <authorList>
            <person name="Eisen J.A."/>
            <person name="Coyne R.S."/>
            <person name="Wu M."/>
            <person name="Wu D."/>
            <person name="Thiagarajan M."/>
            <person name="Wortman J.R."/>
            <person name="Badger J.H."/>
            <person name="Ren Q."/>
            <person name="Amedeo P."/>
            <person name="Jones K.M."/>
            <person name="Tallon L.J."/>
            <person name="Delcher A.L."/>
            <person name="Salzberg S.L."/>
            <person name="Silva J.C."/>
            <person name="Haas B.J."/>
            <person name="Majoros W.H."/>
            <person name="Farzad M."/>
            <person name="Carlton J.M."/>
            <person name="Smith R.K. Jr."/>
            <person name="Garg J."/>
            <person name="Pearlman R.E."/>
            <person name="Karrer K.M."/>
            <person name="Sun L."/>
            <person name="Manning G."/>
            <person name="Elde N.C."/>
            <person name="Turkewitz A.P."/>
            <person name="Asai D.J."/>
            <person name="Wilkes D.E."/>
            <person name="Wang Y."/>
            <person name="Cai H."/>
            <person name="Collins K."/>
            <person name="Stewart B.A."/>
            <person name="Lee S.R."/>
            <person name="Wilamowska K."/>
            <person name="Weinberg Z."/>
            <person name="Ruzzo W.L."/>
            <person name="Wloga D."/>
            <person name="Gaertig J."/>
            <person name="Frankel J."/>
            <person name="Tsao C.-C."/>
            <person name="Gorovsky M.A."/>
            <person name="Keeling P.J."/>
            <person name="Waller R.F."/>
            <person name="Patron N.J."/>
            <person name="Cherry J.M."/>
            <person name="Stover N.A."/>
            <person name="Krieger C.J."/>
            <person name="del Toro C."/>
            <person name="Ryder H.F."/>
            <person name="Williamson S.C."/>
            <person name="Barbeau R.A."/>
            <person name="Hamilton E.P."/>
            <person name="Orias E."/>
        </authorList>
    </citation>
    <scope>NUCLEOTIDE SEQUENCE [LARGE SCALE GENOMIC DNA]</scope>
    <source>
        <strain evidence="3">SB210</strain>
    </source>
</reference>
<sequence length="268" mass="31738">MDQNCDTKQDFYNKKQKQIFSKYPIDFDKHFKNLFLRLGLDENCFGKTEHCKHPNSCFVDILKYSLKSFLMGYSVTAAIDIIVILVKQFKKLKSNPFFLLITLISKKNIRFALFPALYTLIMRGLTCLLRRIFKQDNNKISFISGFIGGLLSLWVREKQNRSIWALFLITRALDSLYRYQLIRKRIPKFDLDYTFVYCLMIGFTVSIYFTEPSCNSRGLHKAWENFSCEDISDYGIRFIYNSKMNKELAIKGIPPDEPNKYINWNRKF</sequence>
<evidence type="ECO:0000256" key="1">
    <source>
        <dbReference type="SAM" id="Phobius"/>
    </source>
</evidence>
<keyword evidence="1" id="KW-0472">Membrane</keyword>
<dbReference type="InParanoid" id="I7LZS7"/>
<dbReference type="EMBL" id="GG662620">
    <property type="protein sequence ID" value="EAR84841.1"/>
    <property type="molecule type" value="Genomic_DNA"/>
</dbReference>
<evidence type="ECO:0000313" key="3">
    <source>
        <dbReference type="Proteomes" id="UP000009168"/>
    </source>
</evidence>
<evidence type="ECO:0000313" key="2">
    <source>
        <dbReference type="EMBL" id="EAR84841.1"/>
    </source>
</evidence>
<dbReference type="RefSeq" id="XP_001032504.1">
    <property type="nucleotide sequence ID" value="XM_001032504.1"/>
</dbReference>
<organism evidence="2 3">
    <name type="scientific">Tetrahymena thermophila (strain SB210)</name>
    <dbReference type="NCBI Taxonomy" id="312017"/>
    <lineage>
        <taxon>Eukaryota</taxon>
        <taxon>Sar</taxon>
        <taxon>Alveolata</taxon>
        <taxon>Ciliophora</taxon>
        <taxon>Intramacronucleata</taxon>
        <taxon>Oligohymenophorea</taxon>
        <taxon>Hymenostomatida</taxon>
        <taxon>Tetrahymenina</taxon>
        <taxon>Tetrahymenidae</taxon>
        <taxon>Tetrahymena</taxon>
    </lineage>
</organism>
<dbReference type="InterPro" id="IPR026749">
    <property type="entry name" value="Tmem135"/>
</dbReference>
<keyword evidence="1" id="KW-1133">Transmembrane helix</keyword>
<dbReference type="Proteomes" id="UP000009168">
    <property type="component" value="Unassembled WGS sequence"/>
</dbReference>
<gene>
    <name evidence="2" type="ORF">TTHERM_00600330</name>
</gene>
<dbReference type="KEGG" id="tet:TTHERM_00600330"/>